<accession>A0A0G0HD40</accession>
<dbReference type="InterPro" id="IPR050570">
    <property type="entry name" value="Cell_wall_metabolism_enzyme"/>
</dbReference>
<dbReference type="SUPFAM" id="SSF51261">
    <property type="entry name" value="Duplicated hybrid motif"/>
    <property type="match status" value="1"/>
</dbReference>
<dbReference type="InterPro" id="IPR011055">
    <property type="entry name" value="Dup_hybrid_motif"/>
</dbReference>
<dbReference type="EMBL" id="LBSA01000009">
    <property type="protein sequence ID" value="KKQ10039.1"/>
    <property type="molecule type" value="Genomic_DNA"/>
</dbReference>
<evidence type="ECO:0000313" key="3">
    <source>
        <dbReference type="EMBL" id="KKQ10039.1"/>
    </source>
</evidence>
<proteinExistence type="predicted"/>
<protein>
    <recommendedName>
        <fullName evidence="2">M23ase beta-sheet core domain-containing protein</fullName>
    </recommendedName>
</protein>
<comment type="caution">
    <text evidence="3">The sequence shown here is derived from an EMBL/GenBank/DDBJ whole genome shotgun (WGS) entry which is preliminary data.</text>
</comment>
<evidence type="ECO:0000313" key="4">
    <source>
        <dbReference type="Proteomes" id="UP000034492"/>
    </source>
</evidence>
<organism evidence="3 4">
    <name type="scientific">Candidatus Daviesbacteria bacterium GW2011_GWB1_36_5</name>
    <dbReference type="NCBI Taxonomy" id="1618426"/>
    <lineage>
        <taxon>Bacteria</taxon>
        <taxon>Candidatus Daviesiibacteriota</taxon>
    </lineage>
</organism>
<reference evidence="3 4" key="1">
    <citation type="journal article" date="2015" name="Nature">
        <title>rRNA introns, odd ribosomes, and small enigmatic genomes across a large radiation of phyla.</title>
        <authorList>
            <person name="Brown C.T."/>
            <person name="Hug L.A."/>
            <person name="Thomas B.C."/>
            <person name="Sharon I."/>
            <person name="Castelle C.J."/>
            <person name="Singh A."/>
            <person name="Wilkins M.J."/>
            <person name="Williams K.H."/>
            <person name="Banfield J.F."/>
        </authorList>
    </citation>
    <scope>NUCLEOTIDE SEQUENCE [LARGE SCALE GENOMIC DNA]</scope>
</reference>
<feature type="compositionally biased region" description="Low complexity" evidence="1">
    <location>
        <begin position="236"/>
        <end position="246"/>
    </location>
</feature>
<evidence type="ECO:0000259" key="2">
    <source>
        <dbReference type="Pfam" id="PF01551"/>
    </source>
</evidence>
<dbReference type="PANTHER" id="PTHR21666">
    <property type="entry name" value="PEPTIDASE-RELATED"/>
    <property type="match status" value="1"/>
</dbReference>
<feature type="region of interest" description="Disordered" evidence="1">
    <location>
        <begin position="232"/>
        <end position="255"/>
    </location>
</feature>
<dbReference type="InterPro" id="IPR016047">
    <property type="entry name" value="M23ase_b-sheet_dom"/>
</dbReference>
<gene>
    <name evidence="3" type="ORF">US19_C0009G0041</name>
</gene>
<dbReference type="Pfam" id="PF01551">
    <property type="entry name" value="Peptidase_M23"/>
    <property type="match status" value="1"/>
</dbReference>
<feature type="domain" description="M23ase beta-sheet core" evidence="2">
    <location>
        <begin position="105"/>
        <end position="200"/>
    </location>
</feature>
<sequence>MLIFALVLLYAGFLMQKGRPSKWLPSSPHFSKFSNKIALGLFLATFLLNLQPQFGYPPITQSKALAQQQPEATSASQTQTVGATESPLTFQLPHPGYLSTHFSSFHPGIDIASGLGMPIKPIAKGIVSNAGFNFWGLGLVVEVDHGYGYKSLYAHMGKIYTQKGAEVSEESILGEIGLTGHTSGPHTHLEVTKEGSKIDPVAFLPTLRNYPAEADFKTYGTATTQAPVGGPASFFPQKPKPTQTPKVELPAPTPAPLDLNILPAKTTKAPDITKKLSLFN</sequence>
<dbReference type="PANTHER" id="PTHR21666:SF270">
    <property type="entry name" value="MUREIN HYDROLASE ACTIVATOR ENVC"/>
    <property type="match status" value="1"/>
</dbReference>
<dbReference type="Proteomes" id="UP000034492">
    <property type="component" value="Unassembled WGS sequence"/>
</dbReference>
<dbReference type="GO" id="GO:0004222">
    <property type="term" value="F:metalloendopeptidase activity"/>
    <property type="evidence" value="ECO:0007669"/>
    <property type="project" value="TreeGrafter"/>
</dbReference>
<evidence type="ECO:0000256" key="1">
    <source>
        <dbReference type="SAM" id="MobiDB-lite"/>
    </source>
</evidence>
<dbReference type="Gene3D" id="2.70.70.10">
    <property type="entry name" value="Glucose Permease (Domain IIA)"/>
    <property type="match status" value="1"/>
</dbReference>
<name>A0A0G0HD40_9BACT</name>
<dbReference type="AlphaFoldDB" id="A0A0G0HD40"/>
<dbReference type="CDD" id="cd12797">
    <property type="entry name" value="M23_peptidase"/>
    <property type="match status" value="1"/>
</dbReference>